<proteinExistence type="predicted"/>
<protein>
    <recommendedName>
        <fullName evidence="4">Transposase</fullName>
    </recommendedName>
</protein>
<evidence type="ECO:0000313" key="3">
    <source>
        <dbReference type="Proteomes" id="UP000070409"/>
    </source>
</evidence>
<evidence type="ECO:0008006" key="4">
    <source>
        <dbReference type="Google" id="ProtNLM"/>
    </source>
</evidence>
<keyword evidence="1" id="KW-0175">Coiled coil</keyword>
<keyword evidence="3" id="KW-1185">Reference proteome</keyword>
<comment type="caution">
    <text evidence="2">The sequence shown here is derived from an EMBL/GenBank/DDBJ whole genome shotgun (WGS) entry which is preliminary data.</text>
</comment>
<dbReference type="RefSeq" id="WP_068746095.1">
    <property type="nucleotide sequence ID" value="NZ_LSRE01000019.1"/>
</dbReference>
<feature type="coiled-coil region" evidence="1">
    <location>
        <begin position="89"/>
        <end position="123"/>
    </location>
</feature>
<dbReference type="Pfam" id="PF19776">
    <property type="entry name" value="DUF6262"/>
    <property type="match status" value="1"/>
</dbReference>
<sequence>MTATDRAARTARLTAAARVRSADTEARARRAIARLHNSGRPITFTAIAQAAGVSTSFLYQHRELRADIIGRRNSHAPNTKAQTVSPATMDSLRAKLTAATARNRQLAEHVGQLTAENQALRSRLLEPHTPRPHAHRPAEPP</sequence>
<gene>
    <name evidence="2" type="ORF">AXK61_23145</name>
</gene>
<organism evidence="2 3">
    <name type="scientific">Tsukamurella pseudospumae</name>
    <dbReference type="NCBI Taxonomy" id="239498"/>
    <lineage>
        <taxon>Bacteria</taxon>
        <taxon>Bacillati</taxon>
        <taxon>Actinomycetota</taxon>
        <taxon>Actinomycetes</taxon>
        <taxon>Mycobacteriales</taxon>
        <taxon>Tsukamurellaceae</taxon>
        <taxon>Tsukamurella</taxon>
    </lineage>
</organism>
<name>A0A137ZDD9_9ACTN</name>
<dbReference type="InterPro" id="IPR046229">
    <property type="entry name" value="TnpC-like"/>
</dbReference>
<dbReference type="EMBL" id="LSRE01000019">
    <property type="protein sequence ID" value="KXO96201.1"/>
    <property type="molecule type" value="Genomic_DNA"/>
</dbReference>
<reference evidence="2 3" key="1">
    <citation type="submission" date="2016-02" db="EMBL/GenBank/DDBJ databases">
        <authorList>
            <person name="Teng J.L."/>
            <person name="Tang Y."/>
            <person name="Huang Y."/>
            <person name="Guo F."/>
            <person name="Wei W."/>
            <person name="Chen J.H."/>
            <person name="Wong S.Y."/>
            <person name="Lau S.K."/>
            <person name="Woo P.C."/>
        </authorList>
    </citation>
    <scope>NUCLEOTIDE SEQUENCE [LARGE SCALE GENOMIC DNA]</scope>
    <source>
        <strain evidence="2 3">JCM 13375</strain>
    </source>
</reference>
<dbReference type="Proteomes" id="UP000070409">
    <property type="component" value="Unassembled WGS sequence"/>
</dbReference>
<evidence type="ECO:0000256" key="1">
    <source>
        <dbReference type="SAM" id="Coils"/>
    </source>
</evidence>
<accession>A0A137ZDD9</accession>
<evidence type="ECO:0000313" key="2">
    <source>
        <dbReference type="EMBL" id="KXO96201.1"/>
    </source>
</evidence>